<proteinExistence type="predicted"/>
<feature type="region of interest" description="Disordered" evidence="1">
    <location>
        <begin position="76"/>
        <end position="111"/>
    </location>
</feature>
<feature type="region of interest" description="Disordered" evidence="1">
    <location>
        <begin position="276"/>
        <end position="343"/>
    </location>
</feature>
<reference evidence="2" key="1">
    <citation type="submission" date="2020-05" db="EMBL/GenBank/DDBJ databases">
        <authorList>
            <person name="Chiriac C."/>
            <person name="Salcher M."/>
            <person name="Ghai R."/>
            <person name="Kavagutti S V."/>
        </authorList>
    </citation>
    <scope>NUCLEOTIDE SEQUENCE</scope>
</reference>
<dbReference type="EMBL" id="CAFBMK010000239">
    <property type="protein sequence ID" value="CAB4940578.1"/>
    <property type="molecule type" value="Genomic_DNA"/>
</dbReference>
<organism evidence="2">
    <name type="scientific">freshwater metagenome</name>
    <dbReference type="NCBI Taxonomy" id="449393"/>
    <lineage>
        <taxon>unclassified sequences</taxon>
        <taxon>metagenomes</taxon>
        <taxon>ecological metagenomes</taxon>
    </lineage>
</organism>
<evidence type="ECO:0000256" key="1">
    <source>
        <dbReference type="SAM" id="MobiDB-lite"/>
    </source>
</evidence>
<accession>A0A6J7JB66</accession>
<evidence type="ECO:0000313" key="2">
    <source>
        <dbReference type="EMBL" id="CAB4940578.1"/>
    </source>
</evidence>
<feature type="compositionally biased region" description="Basic and acidic residues" evidence="1">
    <location>
        <begin position="297"/>
        <end position="316"/>
    </location>
</feature>
<gene>
    <name evidence="2" type="ORF">UFOPK3564_02921</name>
</gene>
<name>A0A6J7JB66_9ZZZZ</name>
<sequence length="428" mass="45557">MLEVFGCDLGADDPPCLFRGGGALHQDRGLLEHERRSVGRVAQLDEPHCVAVRVAVQGSAVEIGGPNDWHPACSARGGEVRASPVPHQGSCRGTPAGAEERHRHGGRRGRDVCVVGPAGEEPGELSPWGADLRDVGDVSVDRCDCGLPRLLLGEDGQACLLEDAGEDPVALRDERDVPKRCGLTELGPQRGEIPPCCERRGDQGGEDAVGVEILDAGGHEEGVEVGVSVEDVREPLALAGLELHASVRRVHDHRASRPAAGRETVADVGECGEWAPAAGGDRGQQGERLSGQGGVGDPDRGRVRIDSFDEVRKSRQGDSSVGFDGGTEVFPESRQQKDAGAASRVSHKAAQCSVRGPVPQGRTRHRPEVLGEGQGGVMAAMAGSRARIQRRRVRGPDFVRKGVDRDRRIRPKCSDPGRELELERVLDI</sequence>
<dbReference type="AlphaFoldDB" id="A0A6J7JB66"/>
<protein>
    <submittedName>
        <fullName evidence="2">Unannotated protein</fullName>
    </submittedName>
</protein>